<proteinExistence type="predicted"/>
<evidence type="ECO:0000259" key="1">
    <source>
        <dbReference type="Pfam" id="PF01966"/>
    </source>
</evidence>
<dbReference type="AlphaFoldDB" id="A0YFA9"/>
<dbReference type="PANTHER" id="PTHR40202:SF1">
    <property type="entry name" value="HD DOMAIN-CONTAINING PROTEIN"/>
    <property type="match status" value="1"/>
</dbReference>
<dbReference type="InterPro" id="IPR006674">
    <property type="entry name" value="HD_domain"/>
</dbReference>
<keyword evidence="2" id="KW-0378">Hydrolase</keyword>
<reference evidence="2 3" key="1">
    <citation type="journal article" date="2010" name="J. Bacteriol.">
        <title>Genome sequence of the oligotrophic marine Gammaproteobacterium HTCC2143, isolated from the Oregon Coast.</title>
        <authorList>
            <person name="Oh H.M."/>
            <person name="Kang I."/>
            <person name="Ferriera S."/>
            <person name="Giovannoni S.J."/>
            <person name="Cho J.C."/>
        </authorList>
    </citation>
    <scope>NUCLEOTIDE SEQUENCE [LARGE SCALE GENOMIC DNA]</scope>
    <source>
        <strain evidence="2 3">HTCC2143</strain>
    </source>
</reference>
<dbReference type="Gene3D" id="1.10.3210.10">
    <property type="entry name" value="Hypothetical protein af1432"/>
    <property type="match status" value="1"/>
</dbReference>
<gene>
    <name evidence="2" type="ORF">GP2143_08965</name>
</gene>
<feature type="domain" description="HD" evidence="1">
    <location>
        <begin position="53"/>
        <end position="127"/>
    </location>
</feature>
<dbReference type="Proteomes" id="UP000004931">
    <property type="component" value="Unassembled WGS sequence"/>
</dbReference>
<dbReference type="GO" id="GO:0016787">
    <property type="term" value="F:hydrolase activity"/>
    <property type="evidence" value="ECO:0007669"/>
    <property type="project" value="UniProtKB-KW"/>
</dbReference>
<dbReference type="PANTHER" id="PTHR40202">
    <property type="match status" value="1"/>
</dbReference>
<dbReference type="STRING" id="247633.GP2143_08965"/>
<dbReference type="InterPro" id="IPR052567">
    <property type="entry name" value="OP_Dioxygenase"/>
</dbReference>
<dbReference type="SUPFAM" id="SSF109604">
    <property type="entry name" value="HD-domain/PDEase-like"/>
    <property type="match status" value="1"/>
</dbReference>
<dbReference type="eggNOG" id="COG4341">
    <property type="taxonomic scope" value="Bacteria"/>
</dbReference>
<organism evidence="2 3">
    <name type="scientific">marine gamma proteobacterium HTCC2143</name>
    <dbReference type="NCBI Taxonomy" id="247633"/>
    <lineage>
        <taxon>Bacteria</taxon>
        <taxon>Pseudomonadati</taxon>
        <taxon>Pseudomonadota</taxon>
        <taxon>Gammaproteobacteria</taxon>
        <taxon>Cellvibrionales</taxon>
        <taxon>Spongiibacteraceae</taxon>
        <taxon>BD1-7 clade</taxon>
    </lineage>
</organism>
<evidence type="ECO:0000313" key="2">
    <source>
        <dbReference type="EMBL" id="EAW30323.1"/>
    </source>
</evidence>
<comment type="caution">
    <text evidence="2">The sequence shown here is derived from an EMBL/GenBank/DDBJ whole genome shotgun (WGS) entry which is preliminary data.</text>
</comment>
<name>A0YFA9_9GAMM</name>
<dbReference type="EMBL" id="AAVT01000008">
    <property type="protein sequence ID" value="EAW30323.1"/>
    <property type="molecule type" value="Genomic_DNA"/>
</dbReference>
<protein>
    <submittedName>
        <fullName evidence="2">Metal-dependent phosphohydrolase, HD subdomain</fullName>
    </submittedName>
</protein>
<accession>A0YFA9</accession>
<keyword evidence="3" id="KW-1185">Reference proteome</keyword>
<evidence type="ECO:0000313" key="3">
    <source>
        <dbReference type="Proteomes" id="UP000004931"/>
    </source>
</evidence>
<dbReference type="Pfam" id="PF01966">
    <property type="entry name" value="HD"/>
    <property type="match status" value="1"/>
</dbReference>
<sequence>MTKHVEFTAMENATRSDYDLVFQHEDKNIEGQADRVIEWLGMMAGDSPYQISRLDHCLQTATRAEIDGADDETIVCALLHDIGDILAPANHSQIGAALLRPYVSEKNYWVVLHHGLFQGYYWMHHYAQDRHARDQLCDHPHYQACVDFCARWDQPSFDPDYTTQPLDHYIPLIRTVFSRKPKPLL</sequence>